<evidence type="ECO:0000256" key="2">
    <source>
        <dbReference type="ARBA" id="ARBA00023027"/>
    </source>
</evidence>
<dbReference type="PATRIC" id="fig|662478.6.peg.1889"/>
<feature type="active site" description="Proton donor/acceptor" evidence="3">
    <location>
        <position position="72"/>
    </location>
</feature>
<feature type="binding site" evidence="3">
    <location>
        <begin position="224"/>
        <end position="226"/>
    </location>
    <ligand>
        <name>NAD(+)</name>
        <dbReference type="ChEBI" id="CHEBI:57540"/>
    </ligand>
</feature>
<keyword evidence="1 3" id="KW-0560">Oxidoreductase</keyword>
<feature type="binding site" evidence="3">
    <location>
        <position position="297"/>
    </location>
    <ligand>
        <name>NAD(+)</name>
        <dbReference type="ChEBI" id="CHEBI:57540"/>
    </ligand>
</feature>
<comment type="function">
    <text evidence="3">Catalyzes the NAD(+)-dependent oxidative deamination of L-alanine to pyruvate, and the reverse reaction, the reductive amination of pyruvate.</text>
</comment>
<dbReference type="InterPro" id="IPR028609">
    <property type="entry name" value="AlaDH_arch-typ"/>
</dbReference>
<keyword evidence="5" id="KW-1185">Reference proteome</keyword>
<comment type="caution">
    <text evidence="3">Lacks conserved residue(s) required for the propagation of feature annotation.</text>
</comment>
<dbReference type="HAMAP" id="MF_00935">
    <property type="entry name" value="AlaDH_arch"/>
    <property type="match status" value="1"/>
</dbReference>
<evidence type="ECO:0000256" key="1">
    <source>
        <dbReference type="ARBA" id="ARBA00023002"/>
    </source>
</evidence>
<gene>
    <name evidence="3" type="primary">ala</name>
    <name evidence="4" type="ORF">C438_09772</name>
</gene>
<evidence type="ECO:0000313" key="5">
    <source>
        <dbReference type="Proteomes" id="UP000011553"/>
    </source>
</evidence>
<keyword evidence="3" id="KW-0547">Nucleotide-binding</keyword>
<organism evidence="4 5">
    <name type="scientific">Haloferax denitrificans ATCC 35960</name>
    <dbReference type="NCBI Taxonomy" id="662478"/>
    <lineage>
        <taxon>Archaea</taxon>
        <taxon>Methanobacteriati</taxon>
        <taxon>Methanobacteriota</taxon>
        <taxon>Stenosarchaea group</taxon>
        <taxon>Halobacteria</taxon>
        <taxon>Halobacteriales</taxon>
        <taxon>Haloferacaceae</taxon>
        <taxon>Haloferax</taxon>
    </lineage>
</organism>
<dbReference type="SUPFAM" id="SSF51735">
    <property type="entry name" value="NAD(P)-binding Rossmann-fold domains"/>
    <property type="match status" value="1"/>
</dbReference>
<dbReference type="InterPro" id="IPR003462">
    <property type="entry name" value="ODC_Mu_crystall"/>
</dbReference>
<dbReference type="RefSeq" id="WP_004969138.1">
    <property type="nucleotide sequence ID" value="NZ_AOLP01000009.1"/>
</dbReference>
<accession>M0JAV6</accession>
<dbReference type="AlphaFoldDB" id="M0JAV6"/>
<dbReference type="Pfam" id="PF02423">
    <property type="entry name" value="OCD_Mu_crystall"/>
    <property type="match status" value="1"/>
</dbReference>
<dbReference type="Gene3D" id="3.30.1780.10">
    <property type="entry name" value="ornithine cyclodeaminase, domain 1"/>
    <property type="match status" value="1"/>
</dbReference>
<dbReference type="GO" id="GO:0005737">
    <property type="term" value="C:cytoplasm"/>
    <property type="evidence" value="ECO:0007669"/>
    <property type="project" value="TreeGrafter"/>
</dbReference>
<evidence type="ECO:0000313" key="4">
    <source>
        <dbReference type="EMBL" id="EMA06106.1"/>
    </source>
</evidence>
<dbReference type="EMBL" id="AOLP01000009">
    <property type="protein sequence ID" value="EMA06106.1"/>
    <property type="molecule type" value="Genomic_DNA"/>
</dbReference>
<feature type="binding site" evidence="3">
    <location>
        <begin position="143"/>
        <end position="144"/>
    </location>
    <ligand>
        <name>NAD(+)</name>
        <dbReference type="ChEBI" id="CHEBI:57540"/>
    </ligand>
</feature>
<proteinExistence type="inferred from homology"/>
<dbReference type="PANTHER" id="PTHR13812:SF19">
    <property type="entry name" value="KETIMINE REDUCTASE MU-CRYSTALLIN"/>
    <property type="match status" value="1"/>
</dbReference>
<dbReference type="FunFam" id="3.30.1780.10:FF:000002">
    <property type="entry name" value="Ornithine cyclodeaminase"/>
    <property type="match status" value="1"/>
</dbReference>
<dbReference type="InterPro" id="IPR023401">
    <property type="entry name" value="ODC_N"/>
</dbReference>
<dbReference type="EC" id="1.4.1.1" evidence="3"/>
<dbReference type="FunFam" id="3.40.50.720:FF:000311">
    <property type="entry name" value="Ornithine cyclodeaminase"/>
    <property type="match status" value="1"/>
</dbReference>
<keyword evidence="2 3" id="KW-0520">NAD</keyword>
<sequence>MRKTLLLNKDDVHENVQMPELISAIEDAFAAYESGDAQMPPKSYIDLPQYNGDFRSMPAYLDAGDWDAAGIKWVNVHPDNGDKYDLPTVMGTMIYSDPENAFPLALLDGTELTMLRTGAAAAVATDHLAVEDASSMGIIGAGVQSYTQLRAISEVRDIEEVVISDLDEERVADFIDAFEDEFDIRPGSIEEAASCDVLSTVTPVESPIVPRDAVGDHTHINAMGADAEGKHELADEVLLDAKLVIDDHAQTTHSGEINVPYHEGVLTDDDIYGAIGDIVLGNLDGRTDDDGISVFDSTGLAIQDVAAAHVAYEHAFENDNGYAFDLLGLAE</sequence>
<reference evidence="4 5" key="1">
    <citation type="journal article" date="2014" name="PLoS Genet.">
        <title>Phylogenetically driven sequencing of extremely halophilic archaea reveals strategies for static and dynamic osmo-response.</title>
        <authorList>
            <person name="Becker E.A."/>
            <person name="Seitzer P.M."/>
            <person name="Tritt A."/>
            <person name="Larsen D."/>
            <person name="Krusor M."/>
            <person name="Yao A.I."/>
            <person name="Wu D."/>
            <person name="Madern D."/>
            <person name="Eisen J.A."/>
            <person name="Darling A.E."/>
            <person name="Facciotti M.T."/>
        </authorList>
    </citation>
    <scope>NUCLEOTIDE SEQUENCE [LARGE SCALE GENOMIC DNA]</scope>
    <source>
        <strain evidence="4 5">ATCC 35960</strain>
    </source>
</reference>
<dbReference type="Proteomes" id="UP000011553">
    <property type="component" value="Unassembled WGS sequence"/>
</dbReference>
<feature type="binding site" evidence="3">
    <location>
        <position position="116"/>
    </location>
    <ligand>
        <name>NAD(+)</name>
        <dbReference type="ChEBI" id="CHEBI:57540"/>
    </ligand>
</feature>
<dbReference type="PANTHER" id="PTHR13812">
    <property type="entry name" value="KETIMINE REDUCTASE MU-CRYSTALLIN"/>
    <property type="match status" value="1"/>
</dbReference>
<dbReference type="GO" id="GO:0051287">
    <property type="term" value="F:NAD binding"/>
    <property type="evidence" value="ECO:0007669"/>
    <property type="project" value="UniProtKB-UniRule"/>
</dbReference>
<dbReference type="GO" id="GO:0000286">
    <property type="term" value="F:alanine dehydrogenase activity"/>
    <property type="evidence" value="ECO:0007669"/>
    <property type="project" value="UniProtKB-UniRule"/>
</dbReference>
<comment type="catalytic activity">
    <reaction evidence="3">
        <text>L-alanine + NAD(+) + H2O = pyruvate + NH4(+) + NADH + H(+)</text>
        <dbReference type="Rhea" id="RHEA:18405"/>
        <dbReference type="ChEBI" id="CHEBI:15361"/>
        <dbReference type="ChEBI" id="CHEBI:15377"/>
        <dbReference type="ChEBI" id="CHEBI:15378"/>
        <dbReference type="ChEBI" id="CHEBI:28938"/>
        <dbReference type="ChEBI" id="CHEBI:57540"/>
        <dbReference type="ChEBI" id="CHEBI:57945"/>
        <dbReference type="ChEBI" id="CHEBI:57972"/>
        <dbReference type="EC" id="1.4.1.1"/>
    </reaction>
</comment>
<protein>
    <recommendedName>
        <fullName evidence="3">Alanine dehydrogenase</fullName>
        <shortName evidence="3">AlaDH</shortName>
        <ecNumber evidence="3">1.4.1.1</ecNumber>
    </recommendedName>
</protein>
<evidence type="ECO:0000256" key="3">
    <source>
        <dbReference type="HAMAP-Rule" id="MF_00935"/>
    </source>
</evidence>
<dbReference type="GO" id="GO:0006522">
    <property type="term" value="P:alanine metabolic process"/>
    <property type="evidence" value="ECO:0007669"/>
    <property type="project" value="UniProtKB-UniRule"/>
</dbReference>
<comment type="caution">
    <text evidence="4">The sequence shown here is derived from an EMBL/GenBank/DDBJ whole genome shotgun (WGS) entry which is preliminary data.</text>
</comment>
<feature type="binding site" evidence="3">
    <location>
        <position position="230"/>
    </location>
    <ligand>
        <name>NAD(+)</name>
        <dbReference type="ChEBI" id="CHEBI:57540"/>
    </ligand>
</feature>
<dbReference type="PIRSF" id="PIRSF001439">
    <property type="entry name" value="CryM"/>
    <property type="match status" value="1"/>
</dbReference>
<dbReference type="Gene3D" id="3.40.50.720">
    <property type="entry name" value="NAD(P)-binding Rossmann-like Domain"/>
    <property type="match status" value="1"/>
</dbReference>
<dbReference type="InterPro" id="IPR036291">
    <property type="entry name" value="NAD(P)-bd_dom_sf"/>
</dbReference>
<comment type="similarity">
    <text evidence="3">Belongs to the ornithine cyclodeaminase/mu-crystallin family. Archaeal alanine dehydrogenase subfamily.</text>
</comment>
<name>M0JAV6_9EURY</name>